<dbReference type="CDD" id="cd01433">
    <property type="entry name" value="Ribosomal_L16_L10e"/>
    <property type="match status" value="1"/>
</dbReference>
<dbReference type="InterPro" id="IPR047873">
    <property type="entry name" value="Ribosomal_uL16"/>
</dbReference>
<evidence type="ECO:0000256" key="5">
    <source>
        <dbReference type="ARBA" id="ARBA00035498"/>
    </source>
</evidence>
<organism evidence="6 7">
    <name type="scientific">Candidatus Campbellbacteria bacterium RIFCSPHIGHO2_12_FULL_35_10</name>
    <dbReference type="NCBI Taxonomy" id="1797578"/>
    <lineage>
        <taxon>Bacteria</taxon>
        <taxon>Candidatus Campbelliibacteriota</taxon>
    </lineage>
</organism>
<dbReference type="SUPFAM" id="SSF54686">
    <property type="entry name" value="Ribosomal protein L16p/L10e"/>
    <property type="match status" value="1"/>
</dbReference>
<dbReference type="GO" id="GO:0019843">
    <property type="term" value="F:rRNA binding"/>
    <property type="evidence" value="ECO:0007669"/>
    <property type="project" value="InterPro"/>
</dbReference>
<gene>
    <name evidence="6" type="ORF">A3E89_02895</name>
</gene>
<keyword evidence="3" id="KW-0687">Ribonucleoprotein</keyword>
<dbReference type="NCBIfam" id="TIGR01164">
    <property type="entry name" value="rplP_bact"/>
    <property type="match status" value="1"/>
</dbReference>
<dbReference type="GO" id="GO:0022625">
    <property type="term" value="C:cytosolic large ribosomal subunit"/>
    <property type="evidence" value="ECO:0007669"/>
    <property type="project" value="TreeGrafter"/>
</dbReference>
<dbReference type="Proteomes" id="UP000185891">
    <property type="component" value="Unassembled WGS sequence"/>
</dbReference>
<dbReference type="GO" id="GO:0003735">
    <property type="term" value="F:structural constituent of ribosome"/>
    <property type="evidence" value="ECO:0007669"/>
    <property type="project" value="InterPro"/>
</dbReference>
<evidence type="ECO:0000313" key="6">
    <source>
        <dbReference type="EMBL" id="OGD68404.1"/>
    </source>
</evidence>
<evidence type="ECO:0000313" key="7">
    <source>
        <dbReference type="Proteomes" id="UP000185891"/>
    </source>
</evidence>
<dbReference type="InterPro" id="IPR016180">
    <property type="entry name" value="Ribosomal_uL16_dom"/>
</dbReference>
<dbReference type="AlphaFoldDB" id="A0A1F5EME4"/>
<comment type="caution">
    <text evidence="6">The sequence shown here is derived from an EMBL/GenBank/DDBJ whole genome shotgun (WGS) entry which is preliminary data.</text>
</comment>
<comment type="similarity">
    <text evidence="1">Belongs to the universal ribosomal protein uL16 family.</text>
</comment>
<dbReference type="PANTHER" id="PTHR12220">
    <property type="entry name" value="50S/60S RIBOSOMAL PROTEIN L16"/>
    <property type="match status" value="1"/>
</dbReference>
<proteinExistence type="inferred from homology"/>
<evidence type="ECO:0000256" key="2">
    <source>
        <dbReference type="ARBA" id="ARBA00022980"/>
    </source>
</evidence>
<sequence>MWIRIFPDRPFTAKAAEVGMGKGKGDPKGYCVQVKPGSIILEVDGVSEETAREALRKAGAKLPVKTKVVSREDVENI</sequence>
<evidence type="ECO:0000256" key="1">
    <source>
        <dbReference type="ARBA" id="ARBA00008931"/>
    </source>
</evidence>
<reference evidence="6 7" key="1">
    <citation type="journal article" date="2016" name="Nat. Commun.">
        <title>Thousands of microbial genomes shed light on interconnected biogeochemical processes in an aquifer system.</title>
        <authorList>
            <person name="Anantharaman K."/>
            <person name="Brown C.T."/>
            <person name="Hug L.A."/>
            <person name="Sharon I."/>
            <person name="Castelle C.J."/>
            <person name="Probst A.J."/>
            <person name="Thomas B.C."/>
            <person name="Singh A."/>
            <person name="Wilkins M.J."/>
            <person name="Karaoz U."/>
            <person name="Brodie E.L."/>
            <person name="Williams K.H."/>
            <person name="Hubbard S.S."/>
            <person name="Banfield J.F."/>
        </authorList>
    </citation>
    <scope>NUCLEOTIDE SEQUENCE [LARGE SCALE GENOMIC DNA]</scope>
</reference>
<dbReference type="EMBL" id="MFAA01000036">
    <property type="protein sequence ID" value="OGD68404.1"/>
    <property type="molecule type" value="Genomic_DNA"/>
</dbReference>
<evidence type="ECO:0000256" key="3">
    <source>
        <dbReference type="ARBA" id="ARBA00023274"/>
    </source>
</evidence>
<dbReference type="InterPro" id="IPR036920">
    <property type="entry name" value="Ribosomal_uL16_sf"/>
</dbReference>
<evidence type="ECO:0000256" key="4">
    <source>
        <dbReference type="ARBA" id="ARBA00035198"/>
    </source>
</evidence>
<dbReference type="Gene3D" id="3.90.1170.10">
    <property type="entry name" value="Ribosomal protein L10e/L16"/>
    <property type="match status" value="1"/>
</dbReference>
<name>A0A1F5EME4_9BACT</name>
<dbReference type="InterPro" id="IPR000114">
    <property type="entry name" value="Ribosomal_uL16_bact-type"/>
</dbReference>
<dbReference type="GO" id="GO:0006412">
    <property type="term" value="P:translation"/>
    <property type="evidence" value="ECO:0007669"/>
    <property type="project" value="InterPro"/>
</dbReference>
<protein>
    <recommendedName>
        <fullName evidence="4">Large ribosomal subunit protein uL16</fullName>
    </recommendedName>
    <alternativeName>
        <fullName evidence="5">50S ribosomal protein L16</fullName>
    </alternativeName>
</protein>
<dbReference type="PANTHER" id="PTHR12220:SF13">
    <property type="entry name" value="LARGE RIBOSOMAL SUBUNIT PROTEIN UL16M"/>
    <property type="match status" value="1"/>
</dbReference>
<dbReference type="Pfam" id="PF00252">
    <property type="entry name" value="Ribosomal_L16"/>
    <property type="match status" value="1"/>
</dbReference>
<accession>A0A1F5EME4</accession>
<keyword evidence="2 6" id="KW-0689">Ribosomal protein</keyword>